<feature type="non-terminal residue" evidence="6">
    <location>
        <position position="1"/>
    </location>
</feature>
<comment type="subcellular location">
    <subcellularLocation>
        <location evidence="1">Endomembrane system</location>
        <topology evidence="1">Multi-pass membrane protein</topology>
    </subcellularLocation>
</comment>
<dbReference type="EMBL" id="BMAR01000004">
    <property type="protein sequence ID" value="GFR42760.1"/>
    <property type="molecule type" value="Genomic_DNA"/>
</dbReference>
<keyword evidence="4" id="KW-1133">Transmembrane helix</keyword>
<dbReference type="Gene3D" id="1.20.1110.10">
    <property type="entry name" value="Calcium-transporting ATPase, transmembrane domain"/>
    <property type="match status" value="1"/>
</dbReference>
<evidence type="ECO:0000256" key="4">
    <source>
        <dbReference type="SAM" id="Phobius"/>
    </source>
</evidence>
<dbReference type="PANTHER" id="PTHR24093:SF369">
    <property type="entry name" value="CALCIUM-TRANSPORTING ATPASE"/>
    <property type="match status" value="1"/>
</dbReference>
<dbReference type="Proteomes" id="UP001054857">
    <property type="component" value="Unassembled WGS sequence"/>
</dbReference>
<keyword evidence="7" id="KW-1185">Reference proteome</keyword>
<evidence type="ECO:0000256" key="2">
    <source>
        <dbReference type="ARBA" id="ARBA00022723"/>
    </source>
</evidence>
<keyword evidence="4" id="KW-0472">Membrane</keyword>
<feature type="non-terminal residue" evidence="6">
    <location>
        <position position="178"/>
    </location>
</feature>
<evidence type="ECO:0000256" key="1">
    <source>
        <dbReference type="ARBA" id="ARBA00004127"/>
    </source>
</evidence>
<dbReference type="SUPFAM" id="SSF81665">
    <property type="entry name" value="Calcium ATPase, transmembrane domain M"/>
    <property type="match status" value="1"/>
</dbReference>
<dbReference type="InterPro" id="IPR006068">
    <property type="entry name" value="ATPase_P-typ_cation-transptr_C"/>
</dbReference>
<feature type="domain" description="Cation-transporting P-type ATPase C-terminal" evidence="5">
    <location>
        <begin position="55"/>
        <end position="178"/>
    </location>
</feature>
<dbReference type="AlphaFoldDB" id="A0AAD3DJ52"/>
<sequence length="178" mass="18991">ADILLLDSSFAHLVAAVAWGRNVYDSVTRFLQFQLTANMVAIAVAVGGAVCLRQSPLSAVQMLWVNLIIDSLASLALATDAPNADVLTTPPHRPTDPIVTPTVLKHILGQSAYQLAVLYGIVGMESAMQPDMLPFHGNDLLLPLLGSTPIGGSGLTSTCTTLVFNTFVWMQLFNQINC</sequence>
<reference evidence="6 7" key="1">
    <citation type="journal article" date="2021" name="Sci. Rep.">
        <title>Genome sequencing of the multicellular alga Astrephomene provides insights into convergent evolution of germ-soma differentiation.</title>
        <authorList>
            <person name="Yamashita S."/>
            <person name="Yamamoto K."/>
            <person name="Matsuzaki R."/>
            <person name="Suzuki S."/>
            <person name="Yamaguchi H."/>
            <person name="Hirooka S."/>
            <person name="Minakuchi Y."/>
            <person name="Miyagishima S."/>
            <person name="Kawachi M."/>
            <person name="Toyoda A."/>
            <person name="Nozaki H."/>
        </authorList>
    </citation>
    <scope>NUCLEOTIDE SEQUENCE [LARGE SCALE GENOMIC DNA]</scope>
    <source>
        <strain evidence="6 7">NIES-4017</strain>
    </source>
</reference>
<name>A0AAD3DJ52_9CHLO</name>
<protein>
    <recommendedName>
        <fullName evidence="5">Cation-transporting P-type ATPase C-terminal domain-containing protein</fullName>
    </recommendedName>
</protein>
<gene>
    <name evidence="6" type="ORF">Agub_g3715</name>
</gene>
<dbReference type="GO" id="GO:0005388">
    <property type="term" value="F:P-type calcium transporter activity"/>
    <property type="evidence" value="ECO:0007669"/>
    <property type="project" value="TreeGrafter"/>
</dbReference>
<evidence type="ECO:0000313" key="6">
    <source>
        <dbReference type="EMBL" id="GFR42760.1"/>
    </source>
</evidence>
<dbReference type="PANTHER" id="PTHR24093">
    <property type="entry name" value="CATION TRANSPORTING ATPASE"/>
    <property type="match status" value="1"/>
</dbReference>
<feature type="transmembrane region" description="Helical" evidence="4">
    <location>
        <begin position="30"/>
        <end position="52"/>
    </location>
</feature>
<comment type="caution">
    <text evidence="6">The sequence shown here is derived from an EMBL/GenBank/DDBJ whole genome shotgun (WGS) entry which is preliminary data.</text>
</comment>
<organism evidence="6 7">
    <name type="scientific">Astrephomene gubernaculifera</name>
    <dbReference type="NCBI Taxonomy" id="47775"/>
    <lineage>
        <taxon>Eukaryota</taxon>
        <taxon>Viridiplantae</taxon>
        <taxon>Chlorophyta</taxon>
        <taxon>core chlorophytes</taxon>
        <taxon>Chlorophyceae</taxon>
        <taxon>CS clade</taxon>
        <taxon>Chlamydomonadales</taxon>
        <taxon>Astrephomenaceae</taxon>
        <taxon>Astrephomene</taxon>
    </lineage>
</organism>
<dbReference type="InterPro" id="IPR023298">
    <property type="entry name" value="ATPase_P-typ_TM_dom_sf"/>
</dbReference>
<dbReference type="GO" id="GO:0005886">
    <property type="term" value="C:plasma membrane"/>
    <property type="evidence" value="ECO:0007669"/>
    <property type="project" value="TreeGrafter"/>
</dbReference>
<accession>A0AAD3DJ52</accession>
<dbReference type="GO" id="GO:0046872">
    <property type="term" value="F:metal ion binding"/>
    <property type="evidence" value="ECO:0007669"/>
    <property type="project" value="UniProtKB-KW"/>
</dbReference>
<evidence type="ECO:0000259" key="5">
    <source>
        <dbReference type="Pfam" id="PF00689"/>
    </source>
</evidence>
<evidence type="ECO:0000256" key="3">
    <source>
        <dbReference type="ARBA" id="ARBA00022842"/>
    </source>
</evidence>
<dbReference type="GO" id="GO:0012505">
    <property type="term" value="C:endomembrane system"/>
    <property type="evidence" value="ECO:0007669"/>
    <property type="project" value="UniProtKB-SubCell"/>
</dbReference>
<dbReference type="Pfam" id="PF00689">
    <property type="entry name" value="Cation_ATPase_C"/>
    <property type="match status" value="1"/>
</dbReference>
<keyword evidence="4" id="KW-0812">Transmembrane</keyword>
<keyword evidence="2" id="KW-0479">Metal-binding</keyword>
<keyword evidence="3" id="KW-0460">Magnesium</keyword>
<proteinExistence type="predicted"/>
<evidence type="ECO:0000313" key="7">
    <source>
        <dbReference type="Proteomes" id="UP001054857"/>
    </source>
</evidence>